<dbReference type="InterPro" id="IPR036388">
    <property type="entry name" value="WH-like_DNA-bd_sf"/>
</dbReference>
<name>A0ABQ5TMB8_9BACI</name>
<evidence type="ECO:0000313" key="4">
    <source>
        <dbReference type="Proteomes" id="UP001275436"/>
    </source>
</evidence>
<dbReference type="InterPro" id="IPR001845">
    <property type="entry name" value="HTH_ArsR_DNA-bd_dom"/>
</dbReference>
<comment type="caution">
    <text evidence="3">The sequence shown here is derived from an EMBL/GenBank/DDBJ whole genome shotgun (WGS) entry which is preliminary data.</text>
</comment>
<dbReference type="EMBL" id="BSKO01000001">
    <property type="protein sequence ID" value="GLO67953.1"/>
    <property type="molecule type" value="Genomic_DNA"/>
</dbReference>
<accession>A0ABQ5TMB8</accession>
<dbReference type="InterPro" id="IPR036390">
    <property type="entry name" value="WH_DNA-bd_sf"/>
</dbReference>
<dbReference type="CDD" id="cd00090">
    <property type="entry name" value="HTH_ARSR"/>
    <property type="match status" value="1"/>
</dbReference>
<evidence type="ECO:0000313" key="3">
    <source>
        <dbReference type="EMBL" id="GLO67953.1"/>
    </source>
</evidence>
<protein>
    <submittedName>
        <fullName evidence="3">Transcriptional regulator</fullName>
    </submittedName>
</protein>
<dbReference type="Gene3D" id="1.10.10.10">
    <property type="entry name" value="Winged helix-like DNA-binding domain superfamily/Winged helix DNA-binding domain"/>
    <property type="match status" value="1"/>
</dbReference>
<keyword evidence="4" id="KW-1185">Reference proteome</keyword>
<dbReference type="Pfam" id="PF01022">
    <property type="entry name" value="HTH_5"/>
    <property type="match status" value="1"/>
</dbReference>
<keyword evidence="1" id="KW-0238">DNA-binding</keyword>
<organism evidence="3 4">
    <name type="scientific">Oceanobacillus kimchii</name>
    <dbReference type="NCBI Taxonomy" id="746691"/>
    <lineage>
        <taxon>Bacteria</taxon>
        <taxon>Bacillati</taxon>
        <taxon>Bacillota</taxon>
        <taxon>Bacilli</taxon>
        <taxon>Bacillales</taxon>
        <taxon>Bacillaceae</taxon>
        <taxon>Oceanobacillus</taxon>
    </lineage>
</organism>
<evidence type="ECO:0000256" key="1">
    <source>
        <dbReference type="ARBA" id="ARBA00023125"/>
    </source>
</evidence>
<dbReference type="SUPFAM" id="SSF46785">
    <property type="entry name" value="Winged helix' DNA-binding domain"/>
    <property type="match status" value="1"/>
</dbReference>
<evidence type="ECO:0000259" key="2">
    <source>
        <dbReference type="SMART" id="SM00418"/>
    </source>
</evidence>
<reference evidence="3 4" key="1">
    <citation type="submission" date="2023-02" db="EMBL/GenBank/DDBJ databases">
        <title>Oceanobacillus kimchii IFOP_LL358 isolated form Alexandrium catenella lab strain.</title>
        <authorList>
            <person name="Gajardo G."/>
            <person name="Ueki S."/>
            <person name="Maruyama F."/>
        </authorList>
    </citation>
    <scope>NUCLEOTIDE SEQUENCE [LARGE SCALE GENOMIC DNA]</scope>
    <source>
        <strain evidence="3 4">IFOP_LL358</strain>
    </source>
</reference>
<dbReference type="SMART" id="SM00418">
    <property type="entry name" value="HTH_ARSR"/>
    <property type="match status" value="1"/>
</dbReference>
<proteinExistence type="predicted"/>
<sequence>MLELSIKDPETLKRVAHALGSDVRLQIINLLNEGNMNIHQMAETLNIPVSTTASHVKVLEEASLIHTELRPATRGAMKVCSRNFDDIHIELNQKDYTSKQKNYTLEMPIGQYTDFQVAPTCGMVNHEKFLIPEDEPVHFYSPERSKAQLIWTRKGYFEYTFPIVIPRDAEITNVKLSMEICSEAPNHDHNWPSDITVWINDMDIGTWTSPGDYGDRPGKLNPNFWAETTSTQYGSLKTWKVTNESTFIDDVRLSGCTIGQLDISKQSYITVKVGIKEGALHKGGINLFGKGFGDYDQDIKLSVDFS</sequence>
<feature type="domain" description="HTH arsR-type" evidence="2">
    <location>
        <begin position="14"/>
        <end position="82"/>
    </location>
</feature>
<gene>
    <name evidence="3" type="ORF">MACH08_37370</name>
</gene>
<dbReference type="RefSeq" id="WP_069684873.1">
    <property type="nucleotide sequence ID" value="NZ_BSKO01000001.1"/>
</dbReference>
<dbReference type="InterPro" id="IPR011991">
    <property type="entry name" value="ArsR-like_HTH"/>
</dbReference>
<dbReference type="Proteomes" id="UP001275436">
    <property type="component" value="Unassembled WGS sequence"/>
</dbReference>